<accession>A0A074Y315</accession>
<keyword evidence="1" id="KW-0378">Hydrolase</keyword>
<dbReference type="RefSeq" id="XP_013340480.1">
    <property type="nucleotide sequence ID" value="XM_013485026.1"/>
</dbReference>
<evidence type="ECO:0000313" key="2">
    <source>
        <dbReference type="EMBL" id="KEQ92095.1"/>
    </source>
</evidence>
<reference evidence="2 3" key="1">
    <citation type="journal article" date="2014" name="BMC Genomics">
        <title>Genome sequencing of four Aureobasidium pullulans varieties: biotechnological potential, stress tolerance, and description of new species.</title>
        <authorList>
            <person name="Gostin Ar C."/>
            <person name="Ohm R.A."/>
            <person name="Kogej T."/>
            <person name="Sonjak S."/>
            <person name="Turk M."/>
            <person name="Zajc J."/>
            <person name="Zalar P."/>
            <person name="Grube M."/>
            <person name="Sun H."/>
            <person name="Han J."/>
            <person name="Sharma A."/>
            <person name="Chiniquy J."/>
            <person name="Ngan C.Y."/>
            <person name="Lipzen A."/>
            <person name="Barry K."/>
            <person name="Grigoriev I.V."/>
            <person name="Gunde-Cimerman N."/>
        </authorList>
    </citation>
    <scope>NUCLEOTIDE SEQUENCE [LARGE SCALE GENOMIC DNA]</scope>
    <source>
        <strain evidence="2 3">EXF-2481</strain>
    </source>
</reference>
<evidence type="ECO:0000256" key="1">
    <source>
        <dbReference type="ARBA" id="ARBA00022801"/>
    </source>
</evidence>
<sequence length="136" mass="14391">MGINGLANGYPQLQAYLDQNLINGSAAAFKKPLTQCLGDDTNQFIFKNIYIFFDNGQDCGCRHRQERSGDALSFIKARFNSVPAAAGCKTNTVITDLADAGALAGLSSSLVGALLAFLQIPIGASRLPSVIGSFFL</sequence>
<dbReference type="AlphaFoldDB" id="A0A074Y315"/>
<proteinExistence type="predicted"/>
<organism evidence="2 3">
    <name type="scientific">Aureobasidium subglaciale (strain EXF-2481)</name>
    <name type="common">Aureobasidium pullulans var. subglaciale</name>
    <dbReference type="NCBI Taxonomy" id="1043005"/>
    <lineage>
        <taxon>Eukaryota</taxon>
        <taxon>Fungi</taxon>
        <taxon>Dikarya</taxon>
        <taxon>Ascomycota</taxon>
        <taxon>Pezizomycotina</taxon>
        <taxon>Dothideomycetes</taxon>
        <taxon>Dothideomycetidae</taxon>
        <taxon>Dothideales</taxon>
        <taxon>Saccotheciaceae</taxon>
        <taxon>Aureobasidium</taxon>
    </lineage>
</organism>
<protein>
    <submittedName>
        <fullName evidence="2">Uncharacterized protein</fullName>
    </submittedName>
</protein>
<evidence type="ECO:0000313" key="3">
    <source>
        <dbReference type="Proteomes" id="UP000030641"/>
    </source>
</evidence>
<keyword evidence="3" id="KW-1185">Reference proteome</keyword>
<dbReference type="InParanoid" id="A0A074Y315"/>
<dbReference type="HOGENOM" id="CLU_1875041_0_0_1"/>
<dbReference type="GO" id="GO:0016042">
    <property type="term" value="P:lipid catabolic process"/>
    <property type="evidence" value="ECO:0007669"/>
    <property type="project" value="InterPro"/>
</dbReference>
<dbReference type="PANTHER" id="PTHR34853:SF5">
    <property type="entry name" value="LIP-DOMAIN-CONTAINING PROTEIN-RELATED"/>
    <property type="match status" value="1"/>
</dbReference>
<dbReference type="InterPro" id="IPR005152">
    <property type="entry name" value="Lipase_secreted"/>
</dbReference>
<dbReference type="GO" id="GO:0004806">
    <property type="term" value="F:triacylglycerol lipase activity"/>
    <property type="evidence" value="ECO:0007669"/>
    <property type="project" value="InterPro"/>
</dbReference>
<dbReference type="EMBL" id="KL584773">
    <property type="protein sequence ID" value="KEQ92095.1"/>
    <property type="molecule type" value="Genomic_DNA"/>
</dbReference>
<dbReference type="Gene3D" id="1.10.260.130">
    <property type="match status" value="1"/>
</dbReference>
<dbReference type="Proteomes" id="UP000030641">
    <property type="component" value="Unassembled WGS sequence"/>
</dbReference>
<dbReference type="PANTHER" id="PTHR34853">
    <property type="match status" value="1"/>
</dbReference>
<dbReference type="GeneID" id="25371589"/>
<name>A0A074Y315_AURSE</name>
<gene>
    <name evidence="2" type="ORF">AUEXF2481DRAFT_8061</name>
</gene>